<keyword evidence="1" id="KW-0812">Transmembrane</keyword>
<dbReference type="Proteomes" id="UP001430953">
    <property type="component" value="Unassembled WGS sequence"/>
</dbReference>
<keyword evidence="1" id="KW-0472">Membrane</keyword>
<proteinExistence type="predicted"/>
<dbReference type="AlphaFoldDB" id="A0AAW2G9Y7"/>
<keyword evidence="1" id="KW-1133">Transmembrane helix</keyword>
<dbReference type="EMBL" id="JADYXP020000004">
    <property type="protein sequence ID" value="KAL0125034.1"/>
    <property type="molecule type" value="Genomic_DNA"/>
</dbReference>
<accession>A0AAW2G9Y7</accession>
<comment type="caution">
    <text evidence="3">The sequence shown here is derived from an EMBL/GenBank/DDBJ whole genome shotgun (WGS) entry which is preliminary data.</text>
</comment>
<feature type="transmembrane region" description="Helical" evidence="1">
    <location>
        <begin position="65"/>
        <end position="88"/>
    </location>
</feature>
<name>A0AAW2G9Y7_9HYME</name>
<evidence type="ECO:0000256" key="1">
    <source>
        <dbReference type="SAM" id="Phobius"/>
    </source>
</evidence>
<reference evidence="3 4" key="1">
    <citation type="submission" date="2023-03" db="EMBL/GenBank/DDBJ databases">
        <title>High recombination rates correlate with genetic variation in Cardiocondyla obscurior ants.</title>
        <authorList>
            <person name="Errbii M."/>
        </authorList>
    </citation>
    <scope>NUCLEOTIDE SEQUENCE [LARGE SCALE GENOMIC DNA]</scope>
    <source>
        <strain evidence="3">Alpha-2009</strain>
        <tissue evidence="3">Whole body</tissue>
    </source>
</reference>
<organism evidence="3 4">
    <name type="scientific">Cardiocondyla obscurior</name>
    <dbReference type="NCBI Taxonomy" id="286306"/>
    <lineage>
        <taxon>Eukaryota</taxon>
        <taxon>Metazoa</taxon>
        <taxon>Ecdysozoa</taxon>
        <taxon>Arthropoda</taxon>
        <taxon>Hexapoda</taxon>
        <taxon>Insecta</taxon>
        <taxon>Pterygota</taxon>
        <taxon>Neoptera</taxon>
        <taxon>Endopterygota</taxon>
        <taxon>Hymenoptera</taxon>
        <taxon>Apocrita</taxon>
        <taxon>Aculeata</taxon>
        <taxon>Formicoidea</taxon>
        <taxon>Formicidae</taxon>
        <taxon>Myrmicinae</taxon>
        <taxon>Cardiocondyla</taxon>
    </lineage>
</organism>
<protein>
    <submittedName>
        <fullName evidence="3">Uncharacterized protein</fullName>
    </submittedName>
</protein>
<evidence type="ECO:0000256" key="2">
    <source>
        <dbReference type="SAM" id="SignalP"/>
    </source>
</evidence>
<gene>
    <name evidence="3" type="ORF">PUN28_004286</name>
</gene>
<evidence type="ECO:0000313" key="3">
    <source>
        <dbReference type="EMBL" id="KAL0125034.1"/>
    </source>
</evidence>
<feature type="transmembrane region" description="Helical" evidence="1">
    <location>
        <begin position="119"/>
        <end position="142"/>
    </location>
</feature>
<sequence>MLNRVTTKTVVLFTKVVVALSFSWPLSKNATKFQVYLVSEMEYNFKYAKPYEEVFYQRYINRCAMFYASITAAVFLGAFISGITPLIVTDQIFPAEAKYPFDVEHEPIKTIIFLHQFVAVWQCFSIVCLCSFVALFIWFSAARFEILSQQLRAVTDFYGTIVCVQQHIKLLR</sequence>
<feature type="signal peptide" evidence="2">
    <location>
        <begin position="1"/>
        <end position="21"/>
    </location>
</feature>
<keyword evidence="4" id="KW-1185">Reference proteome</keyword>
<keyword evidence="2" id="KW-0732">Signal</keyword>
<feature type="chain" id="PRO_5043800177" evidence="2">
    <location>
        <begin position="22"/>
        <end position="172"/>
    </location>
</feature>
<evidence type="ECO:0000313" key="4">
    <source>
        <dbReference type="Proteomes" id="UP001430953"/>
    </source>
</evidence>